<dbReference type="NCBIfam" id="TIGR04474">
    <property type="entry name" value="tcm_partner"/>
    <property type="match status" value="1"/>
</dbReference>
<dbReference type="AlphaFoldDB" id="A0A9X1LRM8"/>
<name>A0A9X1LRM8_9MICO</name>
<sequence length="412" mass="45670">MTNHDEFWSRKQSAAVLKHAVLKNYLIPFTMMTAGANSKFQAWFVDGYAGPGQYAPEEGGDSEGQDGSPAVALGVARFVASRTPPRRLRCVFIEQDKDHVRSLEGFVSHHKDVRARVIHGAVQSELAGVVGEMGADPALTFLDPYGTALPYDLMRRSVLARMAPKNEVLLNLHVTSLSRIGGILGRGENLTSADSRTLQRLDAFLGQDEWREVFLGTFRKSVEGSATAAALEVASHFRAKVKKDTGYDSFAVDVRRAEGHVPLFQLTLFYRSGYAAYKFADASSLGHAKWREFNMRAEARRNGVMYADALLGEDYTEEAFEEQFAHDEKALRERLCNDVARNIRVLLRSRAELSLSRDSDIKAIYGDALGLAGEKHLRAAWDRLAANGVALRRDPAQKMQHARIVRAESPAS</sequence>
<dbReference type="Proteomes" id="UP001139289">
    <property type="component" value="Unassembled WGS sequence"/>
</dbReference>
<organism evidence="1 2">
    <name type="scientific">Microbacterium tenebrionis</name>
    <dbReference type="NCBI Taxonomy" id="2830665"/>
    <lineage>
        <taxon>Bacteria</taxon>
        <taxon>Bacillati</taxon>
        <taxon>Actinomycetota</taxon>
        <taxon>Actinomycetes</taxon>
        <taxon>Micrococcales</taxon>
        <taxon>Microbacteriaceae</taxon>
        <taxon>Microbacterium</taxon>
    </lineage>
</organism>
<protein>
    <submittedName>
        <fullName evidence="1">Three-Cys-motif partner protein TcmP</fullName>
    </submittedName>
</protein>
<dbReference type="InterPro" id="IPR031009">
    <property type="entry name" value="Tcm_partner"/>
</dbReference>
<comment type="caution">
    <text evidence="1">The sequence shown here is derived from an EMBL/GenBank/DDBJ whole genome shotgun (WGS) entry which is preliminary data.</text>
</comment>
<dbReference type="RefSeq" id="WP_227531388.1">
    <property type="nucleotide sequence ID" value="NZ_JAGTTM010000010.1"/>
</dbReference>
<evidence type="ECO:0000313" key="2">
    <source>
        <dbReference type="Proteomes" id="UP001139289"/>
    </source>
</evidence>
<reference evidence="1" key="1">
    <citation type="submission" date="2021-04" db="EMBL/GenBank/DDBJ databases">
        <title>Microbacterium tenobrionis sp. nov. and Microbacterium allomyrinae sp. nov., isolated from larvae of Tenobrio molitor and Allomyrina dichotoma, respectively.</title>
        <authorList>
            <person name="Lee S.D."/>
        </authorList>
    </citation>
    <scope>NUCLEOTIDE SEQUENCE</scope>
    <source>
        <strain evidence="1">YMB-B2</strain>
    </source>
</reference>
<proteinExistence type="predicted"/>
<keyword evidence="2" id="KW-1185">Reference proteome</keyword>
<gene>
    <name evidence="1" type="primary">tcmP</name>
    <name evidence="1" type="ORF">KEC56_13665</name>
</gene>
<dbReference type="EMBL" id="JAGTTM010000010">
    <property type="protein sequence ID" value="MCC2030542.1"/>
    <property type="molecule type" value="Genomic_DNA"/>
</dbReference>
<accession>A0A9X1LRM8</accession>
<evidence type="ECO:0000313" key="1">
    <source>
        <dbReference type="EMBL" id="MCC2030542.1"/>
    </source>
</evidence>